<organism evidence="2 3">
    <name type="scientific">Pedobacter rhodius</name>
    <dbReference type="NCBI Taxonomy" id="3004098"/>
    <lineage>
        <taxon>Bacteria</taxon>
        <taxon>Pseudomonadati</taxon>
        <taxon>Bacteroidota</taxon>
        <taxon>Sphingobacteriia</taxon>
        <taxon>Sphingobacteriales</taxon>
        <taxon>Sphingobacteriaceae</taxon>
        <taxon>Pedobacter</taxon>
    </lineage>
</organism>
<evidence type="ECO:0000313" key="3">
    <source>
        <dbReference type="Proteomes" id="UP001144341"/>
    </source>
</evidence>
<dbReference type="Proteomes" id="UP001144341">
    <property type="component" value="Unassembled WGS sequence"/>
</dbReference>
<accession>A0ABT4KVV0</accession>
<proteinExistence type="predicted"/>
<dbReference type="RefSeq" id="WP_269414858.1">
    <property type="nucleotide sequence ID" value="NZ_JAPWGL010000002.1"/>
</dbReference>
<feature type="domain" description="KTSC" evidence="1">
    <location>
        <begin position="3"/>
        <end position="59"/>
    </location>
</feature>
<keyword evidence="3" id="KW-1185">Reference proteome</keyword>
<comment type="caution">
    <text evidence="2">The sequence shown here is derived from an EMBL/GenBank/DDBJ whole genome shotgun (WGS) entry which is preliminary data.</text>
</comment>
<gene>
    <name evidence="2" type="ORF">O0931_07090</name>
</gene>
<protein>
    <submittedName>
        <fullName evidence="2">KTSC domain-containing protein</fullName>
    </submittedName>
</protein>
<evidence type="ECO:0000313" key="2">
    <source>
        <dbReference type="EMBL" id="MCZ4223058.1"/>
    </source>
</evidence>
<sequence length="67" mass="7984">MPSTVINHFSYNKDLKTLKIIFITGMVYKYLNVPKRTFEMLKAAGSKGRYFNHYIKDKFDFEKIDEV</sequence>
<reference evidence="2" key="1">
    <citation type="submission" date="2022-12" db="EMBL/GenBank/DDBJ databases">
        <title>Genome sequence of SJ11.</title>
        <authorList>
            <person name="Woo H."/>
        </authorList>
    </citation>
    <scope>NUCLEOTIDE SEQUENCE</scope>
    <source>
        <strain evidence="2">SJ11</strain>
    </source>
</reference>
<dbReference type="Pfam" id="PF13619">
    <property type="entry name" value="KTSC"/>
    <property type="match status" value="1"/>
</dbReference>
<evidence type="ECO:0000259" key="1">
    <source>
        <dbReference type="Pfam" id="PF13619"/>
    </source>
</evidence>
<dbReference type="EMBL" id="JAPWGL010000002">
    <property type="protein sequence ID" value="MCZ4223058.1"/>
    <property type="molecule type" value="Genomic_DNA"/>
</dbReference>
<dbReference type="InterPro" id="IPR025309">
    <property type="entry name" value="KTSC_dom"/>
</dbReference>
<name>A0ABT4KVV0_9SPHI</name>